<reference evidence="2" key="1">
    <citation type="submission" date="2021-09" db="EMBL/GenBank/DDBJ databases">
        <title>A high-quality genome of the endoparasitic fungus Hirsutella rhossiliensis with a comparison of Hirsutella genomes reveals transposable elements contributing to genome size variation.</title>
        <authorList>
            <person name="Lin R."/>
            <person name="Jiao Y."/>
            <person name="Sun X."/>
            <person name="Ling J."/>
            <person name="Xie B."/>
            <person name="Cheng X."/>
        </authorList>
    </citation>
    <scope>NUCLEOTIDE SEQUENCE</scope>
    <source>
        <strain evidence="2">HR02</strain>
    </source>
</reference>
<keyword evidence="3" id="KW-1185">Reference proteome</keyword>
<evidence type="ECO:0000256" key="1">
    <source>
        <dbReference type="SAM" id="MobiDB-lite"/>
    </source>
</evidence>
<feature type="compositionally biased region" description="Basic residues" evidence="1">
    <location>
        <begin position="41"/>
        <end position="56"/>
    </location>
</feature>
<dbReference type="GeneID" id="68349757"/>
<dbReference type="Proteomes" id="UP000824596">
    <property type="component" value="Unassembled WGS sequence"/>
</dbReference>
<dbReference type="EMBL" id="JAIZPD010000001">
    <property type="protein sequence ID" value="KAH0967986.1"/>
    <property type="molecule type" value="Genomic_DNA"/>
</dbReference>
<protein>
    <submittedName>
        <fullName evidence="2">Uncharacterized protein</fullName>
    </submittedName>
</protein>
<organism evidence="2 3">
    <name type="scientific">Hirsutella rhossiliensis</name>
    <dbReference type="NCBI Taxonomy" id="111463"/>
    <lineage>
        <taxon>Eukaryota</taxon>
        <taxon>Fungi</taxon>
        <taxon>Dikarya</taxon>
        <taxon>Ascomycota</taxon>
        <taxon>Pezizomycotina</taxon>
        <taxon>Sordariomycetes</taxon>
        <taxon>Hypocreomycetidae</taxon>
        <taxon>Hypocreales</taxon>
        <taxon>Ophiocordycipitaceae</taxon>
        <taxon>Hirsutella</taxon>
    </lineage>
</organism>
<comment type="caution">
    <text evidence="2">The sequence shown here is derived from an EMBL/GenBank/DDBJ whole genome shotgun (WGS) entry which is preliminary data.</text>
</comment>
<gene>
    <name evidence="2" type="ORF">HRG_00628</name>
</gene>
<feature type="region of interest" description="Disordered" evidence="1">
    <location>
        <begin position="25"/>
        <end position="120"/>
    </location>
</feature>
<sequence length="728" mass="78923">MDSSHCGRGEERGFLWTASSVCWGNVDGVSSDRPTSWRLPRWARRRDSHSKPRPGRRGALETQTVSARGPGFDTVHQADWAGQQESVRRTRGRRPTGGAPAVGDKEPTQGERGAYTSNTPGTSAVVEASALGLPYAVFSCMAPSGTWTHYSLCEHNGTVSVGTPGGTVTSGRGFGYGCALTNVVSPGRGYTSGKVGSPQAGPAVGWKYAPETRASVYGFPAPEPEMKGVKAPNPSPERRSLVIPKPWGTGPGSGAVSPGTRSYCDVRGLPSMVYLCNTDGALEVIHFCRDAVRGWWYDLFGNQMGDFGMAGYCHMVGVRVPDGRYRFNGGNGRNLPIRGSSVGIDYSHKHEEPLDLIFTTGSKNAWAPFPRVAVETLICFEGKVVLDSRSPPRYEALPMRGLDSCRGLSSLGTERIPDVDISNWETTCMPAGHPYVVLACWVGDHVKYASFCDGTSGERGVAWREGLGLFHECRPTNVRAPGRNWGQWPRGPATHGWGWFSYTGSREQVLGRPETDPGATGLRAGPRDVTAGRKKAIPPWGVGAGVRGDAWDGGSYCNSYGLPSLVYVCHSSDGIELLHFCRDAERGWWYDMHYNQMYDDGAAKLCHPVGIRVPPATYNPTRGGRRLAVRRMDYVADLAPRPAEHREHWMDVSGSNPWLKASAQARTFTCKGGVVVDTTTGGEPKRATGIVSQEPGTDREPTTSWADDRAVCQVGQVRMWGSSLRVIH</sequence>
<name>A0A9P8SP98_9HYPO</name>
<evidence type="ECO:0000313" key="3">
    <source>
        <dbReference type="Proteomes" id="UP000824596"/>
    </source>
</evidence>
<feature type="region of interest" description="Disordered" evidence="1">
    <location>
        <begin position="679"/>
        <end position="703"/>
    </location>
</feature>
<accession>A0A9P8SP98</accession>
<evidence type="ECO:0000313" key="2">
    <source>
        <dbReference type="EMBL" id="KAH0967986.1"/>
    </source>
</evidence>
<proteinExistence type="predicted"/>
<dbReference type="AlphaFoldDB" id="A0A9P8SP98"/>
<dbReference type="RefSeq" id="XP_044725499.1">
    <property type="nucleotide sequence ID" value="XM_044859099.1"/>
</dbReference>